<dbReference type="Proteomes" id="UP001607302">
    <property type="component" value="Unassembled WGS sequence"/>
</dbReference>
<evidence type="ECO:0000313" key="1">
    <source>
        <dbReference type="EMBL" id="KAL2715376.1"/>
    </source>
</evidence>
<organism evidence="1 2">
    <name type="scientific">Vespula squamosa</name>
    <name type="common">Southern yellow jacket</name>
    <name type="synonym">Wasp</name>
    <dbReference type="NCBI Taxonomy" id="30214"/>
    <lineage>
        <taxon>Eukaryota</taxon>
        <taxon>Metazoa</taxon>
        <taxon>Ecdysozoa</taxon>
        <taxon>Arthropoda</taxon>
        <taxon>Hexapoda</taxon>
        <taxon>Insecta</taxon>
        <taxon>Pterygota</taxon>
        <taxon>Neoptera</taxon>
        <taxon>Endopterygota</taxon>
        <taxon>Hymenoptera</taxon>
        <taxon>Apocrita</taxon>
        <taxon>Aculeata</taxon>
        <taxon>Vespoidea</taxon>
        <taxon>Vespidae</taxon>
        <taxon>Vespinae</taxon>
        <taxon>Vespula</taxon>
    </lineage>
</organism>
<dbReference type="AlphaFoldDB" id="A0ABD2A442"/>
<comment type="caution">
    <text evidence="1">The sequence shown here is derived from an EMBL/GenBank/DDBJ whole genome shotgun (WGS) entry which is preliminary data.</text>
</comment>
<keyword evidence="2" id="KW-1185">Reference proteome</keyword>
<name>A0ABD2A442_VESSQ</name>
<reference evidence="1 2" key="1">
    <citation type="journal article" date="2024" name="Ann. Entomol. Soc. Am.">
        <title>Genomic analyses of the southern and eastern yellowjacket wasps (Hymenoptera: Vespidae) reveal evolutionary signatures of social life.</title>
        <authorList>
            <person name="Catto M.A."/>
            <person name="Caine P.B."/>
            <person name="Orr S.E."/>
            <person name="Hunt B.G."/>
            <person name="Goodisman M.A.D."/>
        </authorList>
    </citation>
    <scope>NUCLEOTIDE SEQUENCE [LARGE SCALE GENOMIC DNA]</scope>
    <source>
        <strain evidence="1">233</strain>
        <tissue evidence="1">Head and thorax</tissue>
    </source>
</reference>
<evidence type="ECO:0000313" key="2">
    <source>
        <dbReference type="Proteomes" id="UP001607302"/>
    </source>
</evidence>
<sequence length="235" mass="27954">MNIRRIEYSLIFITIAKYFDRVEAVTTNDEFESTTDDNVEVGPVPMTEEIMQHNISIVDIPDVDDVTRSPEPNWDAKEVIKDVAYFIRAHKFQDYDRRYYKSIAEVRSHLYEEFPNPTLRSIHWEVRKHCQASFVECLKYLGRIIKLTGLRREDDTVTIMKEQKWNLANNTEQILNVQRGCVEAQRQDNLTMRPFQGPIGKLRENFFLLKEFCQFVDIFPLFSKRNITYSYYNNT</sequence>
<proteinExistence type="predicted"/>
<dbReference type="EMBL" id="JAUDFV010000155">
    <property type="protein sequence ID" value="KAL2715376.1"/>
    <property type="molecule type" value="Genomic_DNA"/>
</dbReference>
<gene>
    <name evidence="1" type="ORF">V1478_015074</name>
</gene>
<protein>
    <submittedName>
        <fullName evidence="1">Mesocentin-like</fullName>
    </submittedName>
</protein>
<accession>A0ABD2A442</accession>